<evidence type="ECO:0000256" key="3">
    <source>
        <dbReference type="ARBA" id="ARBA00030263"/>
    </source>
</evidence>
<name>A0A7X0ESI9_9PSED</name>
<dbReference type="Pfam" id="PF06969">
    <property type="entry name" value="HemN_C"/>
    <property type="match status" value="1"/>
</dbReference>
<dbReference type="GO" id="GO:0051989">
    <property type="term" value="F:coproporphyrinogen dehydrogenase activity"/>
    <property type="evidence" value="ECO:0007669"/>
    <property type="project" value="TreeGrafter"/>
</dbReference>
<comment type="caution">
    <text evidence="5">The sequence shown here is derived from an EMBL/GenBank/DDBJ whole genome shotgun (WGS) entry which is preliminary data.</text>
</comment>
<sequence>MCAAIEWNSPLIKRYGHAALAGGSYPENTQFHRGIAALDLLRAMRSSRLAQRPLSLAVQLPMAGDLGVYLEHLALEIDMLGCHLGASQRVVQFHLAGRLPNAVELNRLMEHLQRRFNFQSYAGGDNSIDIALPHSSWATMGLLREQGFNHVNIGVPDINPANGKAQVDFQSPRQTRSLIEAARTLGYRSVNIDLGYGRAWQTTSSFARKVAAIIELQPSRVRVFDYAHPPRRYRVLQRLVASGFAAQADKWIMRRHAVEQLLAAGYGYIGLGQFVLPDDDLAVAQENGHLHYNCQGFSRHECDHLGLGLAASSQFGELHAQNIGDAQHYQKQLAIGQLALFRGLRCSLDEQLLRVVSEHLLCNFQLDFAALKARFGVDLRAQFAGAWPRLEQMDRDGLIVLGPNSLEVPVAGRLLVGAVCKALEYGHAAHRDHGLQRSLR</sequence>
<evidence type="ECO:0000313" key="6">
    <source>
        <dbReference type="Proteomes" id="UP000557193"/>
    </source>
</evidence>
<dbReference type="InterPro" id="IPR034505">
    <property type="entry name" value="Coproporphyrinogen-III_oxidase"/>
</dbReference>
<dbReference type="Gene3D" id="1.10.10.920">
    <property type="match status" value="1"/>
</dbReference>
<dbReference type="EMBL" id="JACHLL010000004">
    <property type="protein sequence ID" value="MBB6342333.1"/>
    <property type="molecule type" value="Genomic_DNA"/>
</dbReference>
<reference evidence="5 6" key="1">
    <citation type="submission" date="2020-08" db="EMBL/GenBank/DDBJ databases">
        <title>Functional genomics of gut bacteria from endangered species of beetles.</title>
        <authorList>
            <person name="Carlos-Shanley C."/>
        </authorList>
    </citation>
    <scope>NUCLEOTIDE SEQUENCE [LARGE SCALE GENOMIC DNA]</scope>
    <source>
        <strain evidence="5 6">S00202</strain>
    </source>
</reference>
<dbReference type="PANTHER" id="PTHR13932">
    <property type="entry name" value="COPROPORPHYRINIGEN III OXIDASE"/>
    <property type="match status" value="1"/>
</dbReference>
<accession>A0A7X0ESI9</accession>
<dbReference type="RefSeq" id="WP_184683732.1">
    <property type="nucleotide sequence ID" value="NZ_JACHLL010000004.1"/>
</dbReference>
<evidence type="ECO:0000256" key="2">
    <source>
        <dbReference type="ARBA" id="ARBA00023002"/>
    </source>
</evidence>
<protein>
    <recommendedName>
        <fullName evidence="1">Oxygen-independent coproporphyrinogen III oxidase</fullName>
    </recommendedName>
    <alternativeName>
        <fullName evidence="3">Coproporphyrinogen III dehydrogenase</fullName>
    </alternativeName>
</protein>
<evidence type="ECO:0000313" key="5">
    <source>
        <dbReference type="EMBL" id="MBB6342333.1"/>
    </source>
</evidence>
<evidence type="ECO:0000259" key="4">
    <source>
        <dbReference type="Pfam" id="PF06969"/>
    </source>
</evidence>
<organism evidence="5 6">
    <name type="scientific">Pseudomonas fluvialis</name>
    <dbReference type="NCBI Taxonomy" id="1793966"/>
    <lineage>
        <taxon>Bacteria</taxon>
        <taxon>Pseudomonadati</taxon>
        <taxon>Pseudomonadota</taxon>
        <taxon>Gammaproteobacteria</taxon>
        <taxon>Pseudomonadales</taxon>
        <taxon>Pseudomonadaceae</taxon>
        <taxon>Pseudomonas</taxon>
    </lineage>
</organism>
<dbReference type="SUPFAM" id="SSF102114">
    <property type="entry name" value="Radical SAM enzymes"/>
    <property type="match status" value="1"/>
</dbReference>
<dbReference type="AlphaFoldDB" id="A0A7X0ESI9"/>
<proteinExistence type="predicted"/>
<evidence type="ECO:0000256" key="1">
    <source>
        <dbReference type="ARBA" id="ARBA00020156"/>
    </source>
</evidence>
<dbReference type="GO" id="GO:0006782">
    <property type="term" value="P:protoporphyrinogen IX biosynthetic process"/>
    <property type="evidence" value="ECO:0007669"/>
    <property type="project" value="TreeGrafter"/>
</dbReference>
<dbReference type="GO" id="GO:0051539">
    <property type="term" value="F:4 iron, 4 sulfur cluster binding"/>
    <property type="evidence" value="ECO:0007669"/>
    <property type="project" value="TreeGrafter"/>
</dbReference>
<dbReference type="Proteomes" id="UP000557193">
    <property type="component" value="Unassembled WGS sequence"/>
</dbReference>
<feature type="domain" description="HemN C-terminal" evidence="4">
    <location>
        <begin position="347"/>
        <end position="415"/>
    </location>
</feature>
<dbReference type="InterPro" id="IPR058240">
    <property type="entry name" value="rSAM_sf"/>
</dbReference>
<dbReference type="PANTHER" id="PTHR13932:SF6">
    <property type="entry name" value="OXYGEN-INDEPENDENT COPROPORPHYRINOGEN III OXIDASE"/>
    <property type="match status" value="1"/>
</dbReference>
<dbReference type="GO" id="GO:0005737">
    <property type="term" value="C:cytoplasm"/>
    <property type="evidence" value="ECO:0007669"/>
    <property type="project" value="TreeGrafter"/>
</dbReference>
<keyword evidence="2 5" id="KW-0560">Oxidoreductase</keyword>
<gene>
    <name evidence="5" type="ORF">HNP49_002515</name>
</gene>
<dbReference type="InterPro" id="IPR010723">
    <property type="entry name" value="HemN_C"/>
</dbReference>
<keyword evidence="6" id="KW-1185">Reference proteome</keyword>